<sequence length="200" mass="22526">MKSYIKQLFSVNKFVKIWLVLVLAVAILLSFKISGDSGSFSDNSGVITSDNYFSSYVIGLESALHIVVSILVPSLFLSIIPTYITSSIWIFLYGGLTMTFNFSVMFSIIWSSASNFNSFMAAIVQVIYSLVTLYFILIIFKLVALISDVFMDNLRFRTYGNLFSNWLHAIFKVVYSQRVEIVLSTVAVFLVNLYLIGGFI</sequence>
<name>A0ACD5DHK5_9LACO</name>
<evidence type="ECO:0000313" key="2">
    <source>
        <dbReference type="Proteomes" id="UP001149860"/>
    </source>
</evidence>
<keyword evidence="2" id="KW-1185">Reference proteome</keyword>
<dbReference type="Proteomes" id="UP001149860">
    <property type="component" value="Chromosome"/>
</dbReference>
<organism evidence="1 2">
    <name type="scientific">Lentilactobacillus terminaliae</name>
    <dbReference type="NCBI Taxonomy" id="3003483"/>
    <lineage>
        <taxon>Bacteria</taxon>
        <taxon>Bacillati</taxon>
        <taxon>Bacillota</taxon>
        <taxon>Bacilli</taxon>
        <taxon>Lactobacillales</taxon>
        <taxon>Lactobacillaceae</taxon>
        <taxon>Lentilactobacillus</taxon>
    </lineage>
</organism>
<reference evidence="1" key="1">
    <citation type="submission" date="2024-08" db="EMBL/GenBank/DDBJ databases">
        <title>Lentilactobacillus sp. nov., isolated from tree bark.</title>
        <authorList>
            <person name="Phuengjayaem S."/>
            <person name="Tanasupawat S."/>
        </authorList>
    </citation>
    <scope>NUCLEOTIDE SEQUENCE</scope>
    <source>
        <strain evidence="1">SPB1-3</strain>
    </source>
</reference>
<evidence type="ECO:0000313" key="1">
    <source>
        <dbReference type="EMBL" id="XFD40425.1"/>
    </source>
</evidence>
<dbReference type="EMBL" id="CP168151">
    <property type="protein sequence ID" value="XFD40425.1"/>
    <property type="molecule type" value="Genomic_DNA"/>
</dbReference>
<accession>A0ACD5DHK5</accession>
<gene>
    <name evidence="1" type="ORF">O0236_003740</name>
</gene>
<proteinExistence type="predicted"/>
<protein>
    <submittedName>
        <fullName evidence="1">Uncharacterized protein</fullName>
    </submittedName>
</protein>